<proteinExistence type="predicted"/>
<dbReference type="Pfam" id="PF00109">
    <property type="entry name" value="ketoacyl-synt"/>
    <property type="match status" value="1"/>
</dbReference>
<sequence length="342" mass="36008">MAIYLNGLGFIAPVAALQDDEATGSPAPDGQQLRCIEPNYGAYIDPRQSRRMSRIVKMGIAAGKQALQDAGTDLTAGINGVIAGTGWGCLEDTADFLQKLVTNQEDMLSPTAFIHSTHNTIAGQIAYHLKCRGYNSTYAHRNISFESALLDATLLLSEQAQGSTLLVGGIDELTSTSFALLSRINRFKAPTHDLYAADDSGAWAGEGATFFAVGNQPGPGCYAQLLGVRTVSFASAAEAAAAAQALLRAHGLARPDLLLAGYNGDASNDAQCRKFEAALGYDGPVRRFKHQSGEYPTASAFALGVAASVLKGSSADSDAPQTVLIYNRAQQDHQSVFLLSAC</sequence>
<evidence type="ECO:0000313" key="4">
    <source>
        <dbReference type="Proteomes" id="UP001501153"/>
    </source>
</evidence>
<dbReference type="EMBL" id="BAABGZ010000082">
    <property type="protein sequence ID" value="GAA4371137.1"/>
    <property type="molecule type" value="Genomic_DNA"/>
</dbReference>
<gene>
    <name evidence="3" type="ORF">GCM10023185_46310</name>
</gene>
<dbReference type="SUPFAM" id="SSF53901">
    <property type="entry name" value="Thiolase-like"/>
    <property type="match status" value="1"/>
</dbReference>
<reference evidence="4" key="1">
    <citation type="journal article" date="2019" name="Int. J. Syst. Evol. Microbiol.">
        <title>The Global Catalogue of Microorganisms (GCM) 10K type strain sequencing project: providing services to taxonomists for standard genome sequencing and annotation.</title>
        <authorList>
            <consortium name="The Broad Institute Genomics Platform"/>
            <consortium name="The Broad Institute Genome Sequencing Center for Infectious Disease"/>
            <person name="Wu L."/>
            <person name="Ma J."/>
        </authorList>
    </citation>
    <scope>NUCLEOTIDE SEQUENCE [LARGE SCALE GENOMIC DNA]</scope>
    <source>
        <strain evidence="4">JCM 17923</strain>
    </source>
</reference>
<dbReference type="PANTHER" id="PTHR11712">
    <property type="entry name" value="POLYKETIDE SYNTHASE-RELATED"/>
    <property type="match status" value="1"/>
</dbReference>
<dbReference type="InterPro" id="IPR000794">
    <property type="entry name" value="Beta-ketoacyl_synthase"/>
</dbReference>
<protein>
    <submittedName>
        <fullName evidence="3">Beta-ketoacyl synthase chain length factor</fullName>
    </submittedName>
</protein>
<name>A0ABP8ISY3_9BACT</name>
<dbReference type="InterPro" id="IPR016039">
    <property type="entry name" value="Thiolase-like"/>
</dbReference>
<dbReference type="PANTHER" id="PTHR11712:SF336">
    <property type="entry name" value="3-OXOACYL-[ACYL-CARRIER-PROTEIN] SYNTHASE, MITOCHONDRIAL"/>
    <property type="match status" value="1"/>
</dbReference>
<evidence type="ECO:0000313" key="3">
    <source>
        <dbReference type="EMBL" id="GAA4371137.1"/>
    </source>
</evidence>
<evidence type="ECO:0000256" key="1">
    <source>
        <dbReference type="ARBA" id="ARBA00022679"/>
    </source>
</evidence>
<dbReference type="Proteomes" id="UP001501153">
    <property type="component" value="Unassembled WGS sequence"/>
</dbReference>
<dbReference type="InterPro" id="IPR014030">
    <property type="entry name" value="Ketoacyl_synth_N"/>
</dbReference>
<accession>A0ABP8ISY3</accession>
<keyword evidence="4" id="KW-1185">Reference proteome</keyword>
<keyword evidence="1" id="KW-0808">Transferase</keyword>
<dbReference type="Gene3D" id="3.40.47.10">
    <property type="match status" value="1"/>
</dbReference>
<feature type="domain" description="Beta-ketoacyl synthase-like N-terminal" evidence="2">
    <location>
        <begin position="44"/>
        <end position="209"/>
    </location>
</feature>
<comment type="caution">
    <text evidence="3">The sequence shown here is derived from an EMBL/GenBank/DDBJ whole genome shotgun (WGS) entry which is preliminary data.</text>
</comment>
<dbReference type="RefSeq" id="WP_345238549.1">
    <property type="nucleotide sequence ID" value="NZ_BAABGZ010000082.1"/>
</dbReference>
<organism evidence="3 4">
    <name type="scientific">Hymenobacter saemangeumensis</name>
    <dbReference type="NCBI Taxonomy" id="1084522"/>
    <lineage>
        <taxon>Bacteria</taxon>
        <taxon>Pseudomonadati</taxon>
        <taxon>Bacteroidota</taxon>
        <taxon>Cytophagia</taxon>
        <taxon>Cytophagales</taxon>
        <taxon>Hymenobacteraceae</taxon>
        <taxon>Hymenobacter</taxon>
    </lineage>
</organism>
<evidence type="ECO:0000259" key="2">
    <source>
        <dbReference type="Pfam" id="PF00109"/>
    </source>
</evidence>